<name>A0A8J7STS6_9RHOB</name>
<dbReference type="Pfam" id="PF10649">
    <property type="entry name" value="DUF2478"/>
    <property type="match status" value="1"/>
</dbReference>
<proteinExistence type="predicted"/>
<dbReference type="EMBL" id="JAESVP010000003">
    <property type="protein sequence ID" value="MBL4927782.1"/>
    <property type="molecule type" value="Genomic_DNA"/>
</dbReference>
<evidence type="ECO:0000313" key="1">
    <source>
        <dbReference type="EMBL" id="MBL4927782.1"/>
    </source>
</evidence>
<protein>
    <submittedName>
        <fullName evidence="1">DUF2478 domain-containing protein</fullName>
    </submittedName>
</protein>
<reference evidence="1" key="1">
    <citation type="submission" date="2021-01" db="EMBL/GenBank/DDBJ databases">
        <title>Genome seq and assembly of Tabrizicola sp. KVB23.</title>
        <authorList>
            <person name="Chhetri G."/>
        </authorList>
    </citation>
    <scope>NUCLEOTIDE SEQUENCE</scope>
    <source>
        <strain evidence="1">KVB23</strain>
    </source>
</reference>
<dbReference type="AlphaFoldDB" id="A0A8J7STS6"/>
<dbReference type="Proteomes" id="UP000619033">
    <property type="component" value="Unassembled WGS sequence"/>
</dbReference>
<dbReference type="RefSeq" id="WP_202659367.1">
    <property type="nucleotide sequence ID" value="NZ_JAESVP010000003.1"/>
</dbReference>
<keyword evidence="2" id="KW-1185">Reference proteome</keyword>
<organism evidence="1 2">
    <name type="scientific">Fuscibacter oryzae</name>
    <dbReference type="NCBI Taxonomy" id="2803939"/>
    <lineage>
        <taxon>Bacteria</taxon>
        <taxon>Pseudomonadati</taxon>
        <taxon>Pseudomonadota</taxon>
        <taxon>Alphaproteobacteria</taxon>
        <taxon>Rhodobacterales</taxon>
        <taxon>Paracoccaceae</taxon>
        <taxon>Fuscibacter</taxon>
    </lineage>
</organism>
<dbReference type="InterPro" id="IPR018912">
    <property type="entry name" value="DUF2478"/>
</dbReference>
<comment type="caution">
    <text evidence="1">The sequence shown here is derived from an EMBL/GenBank/DDBJ whole genome shotgun (WGS) entry which is preliminary data.</text>
</comment>
<accession>A0A8J7STS6</accession>
<sequence>MSGIRKGLVALIAEALHRGLPILVGVNGLNLAALLAFAGEEIEGPPTEAEAVTQWCLAKVAEPAACSV</sequence>
<gene>
    <name evidence="1" type="ORF">JI744_06660</name>
</gene>
<evidence type="ECO:0000313" key="2">
    <source>
        <dbReference type="Proteomes" id="UP000619033"/>
    </source>
</evidence>